<keyword evidence="1" id="KW-0472">Membrane</keyword>
<sequence>MALPPLRTRLADALPLSRSGPWLALWLAACILVPVLALGLLGSLPAQWGNLRYFPLSDARLTTALAAIAVLALSVWLARRREPLPPWPFVLATTAIALGLRLAYTGAVETVWTNDFLLYWDTARQQVASGNYAVTSLYNERTLPILVPLILLFGPDQGYVVLANIAMLTMMQLAGYDLLRRMHSHQAAQAFSVAFIAAPIPLFALTIPSHDLWAMGYCAAALWLCAVVLGHRGRRGTLVAVGVAGALALVCLMMEIQRGIGLLLAAAMLLAALMGWLARRGDTPADNRPLPTLLLVCAAVLAAQWPLGTLLGKMDLRAADEPGHRVHMAAYYASNGTSLGNGTWGWMDGFRQQFTEPLRTDDPKRLEQLSQSLVLSDWAEQPLKRLDNVADRLAGLFVLDNSNFWYFTEVDPALEKPLGWLRLYSLFVSLGFTLALGLGLVRLLLGALPSVPTLAGLVLTSVVALALCSFSENQPRYLMLLWFTGLLFLAETFGRRPQPQPASLRTGALVSVAAGLGWIGLLGLLLVPVRALYGPEDGRILGQWTRVSTGAPAGALLVAADPDPYVHVTEPGELAVALLPRDPGVRQALCLPAGGPDDLALFVRAEALHPGDALLVRFGDTNARRFELADAQGKALDLRVPDLGQQGSCGVLELRLESRSREPAARAVVFFPRLEVTMDDRRR</sequence>
<feature type="transmembrane region" description="Helical" evidence="1">
    <location>
        <begin position="187"/>
        <end position="205"/>
    </location>
</feature>
<dbReference type="OrthoDB" id="543560at2"/>
<feature type="transmembrane region" description="Helical" evidence="1">
    <location>
        <begin position="451"/>
        <end position="470"/>
    </location>
</feature>
<feature type="transmembrane region" description="Helical" evidence="1">
    <location>
        <begin position="506"/>
        <end position="529"/>
    </location>
</feature>
<feature type="transmembrane region" description="Helical" evidence="1">
    <location>
        <begin position="20"/>
        <end position="41"/>
    </location>
</feature>
<feature type="transmembrane region" description="Helical" evidence="1">
    <location>
        <begin position="61"/>
        <end position="78"/>
    </location>
</feature>
<feature type="transmembrane region" description="Helical" evidence="1">
    <location>
        <begin position="423"/>
        <end position="445"/>
    </location>
</feature>
<dbReference type="PROSITE" id="PS51257">
    <property type="entry name" value="PROKAR_LIPOPROTEIN"/>
    <property type="match status" value="1"/>
</dbReference>
<comment type="caution">
    <text evidence="2">The sequence shown here is derived from an EMBL/GenBank/DDBJ whole genome shotgun (WGS) entry which is preliminary data.</text>
</comment>
<feature type="transmembrane region" description="Helical" evidence="1">
    <location>
        <begin position="236"/>
        <end position="253"/>
    </location>
</feature>
<reference evidence="2 3" key="1">
    <citation type="submission" date="2019-03" db="EMBL/GenBank/DDBJ databases">
        <title>Arenimonas daejeonensis sp. nov., isolated from compost.</title>
        <authorList>
            <person name="Jeon C.O."/>
        </authorList>
    </citation>
    <scope>NUCLEOTIDE SEQUENCE [LARGE SCALE GENOMIC DNA]</scope>
    <source>
        <strain evidence="2 3">R29</strain>
    </source>
</reference>
<organism evidence="2 3">
    <name type="scientific">Arenimonas terrae</name>
    <dbReference type="NCBI Taxonomy" id="2546226"/>
    <lineage>
        <taxon>Bacteria</taxon>
        <taxon>Pseudomonadati</taxon>
        <taxon>Pseudomonadota</taxon>
        <taxon>Gammaproteobacteria</taxon>
        <taxon>Lysobacterales</taxon>
        <taxon>Lysobacteraceae</taxon>
        <taxon>Arenimonas</taxon>
    </lineage>
</organism>
<keyword evidence="3" id="KW-1185">Reference proteome</keyword>
<feature type="transmembrane region" description="Helical" evidence="1">
    <location>
        <begin position="290"/>
        <end position="307"/>
    </location>
</feature>
<dbReference type="RefSeq" id="WP_139448668.1">
    <property type="nucleotide sequence ID" value="NZ_SMDR01000002.1"/>
</dbReference>
<keyword evidence="1" id="KW-1133">Transmembrane helix</keyword>
<feature type="transmembrane region" description="Helical" evidence="1">
    <location>
        <begin position="145"/>
        <end position="167"/>
    </location>
</feature>
<feature type="transmembrane region" description="Helical" evidence="1">
    <location>
        <begin position="260"/>
        <end position="278"/>
    </location>
</feature>
<accession>A0A5C4RSB2</accession>
<dbReference type="AlphaFoldDB" id="A0A5C4RSB2"/>
<name>A0A5C4RSB2_9GAMM</name>
<evidence type="ECO:0008006" key="4">
    <source>
        <dbReference type="Google" id="ProtNLM"/>
    </source>
</evidence>
<proteinExistence type="predicted"/>
<keyword evidence="1" id="KW-0812">Transmembrane</keyword>
<evidence type="ECO:0000313" key="3">
    <source>
        <dbReference type="Proteomes" id="UP000305760"/>
    </source>
</evidence>
<dbReference type="Proteomes" id="UP000305760">
    <property type="component" value="Unassembled WGS sequence"/>
</dbReference>
<gene>
    <name evidence="2" type="ORF">E1B00_11005</name>
</gene>
<evidence type="ECO:0000256" key="1">
    <source>
        <dbReference type="SAM" id="Phobius"/>
    </source>
</evidence>
<feature type="transmembrane region" description="Helical" evidence="1">
    <location>
        <begin position="212"/>
        <end position="230"/>
    </location>
</feature>
<feature type="transmembrane region" description="Helical" evidence="1">
    <location>
        <begin position="477"/>
        <end position="494"/>
    </location>
</feature>
<evidence type="ECO:0000313" key="2">
    <source>
        <dbReference type="EMBL" id="TNJ33849.1"/>
    </source>
</evidence>
<dbReference type="EMBL" id="SMDR01000002">
    <property type="protein sequence ID" value="TNJ33849.1"/>
    <property type="molecule type" value="Genomic_DNA"/>
</dbReference>
<feature type="transmembrane region" description="Helical" evidence="1">
    <location>
        <begin position="84"/>
        <end position="104"/>
    </location>
</feature>
<protein>
    <recommendedName>
        <fullName evidence="4">Glycosyltransferase RgtA/B/C/D-like domain-containing protein</fullName>
    </recommendedName>
</protein>